<comment type="cofactor">
    <cofactor evidence="1">
        <name>[4Fe-4S] cluster</name>
        <dbReference type="ChEBI" id="CHEBI:49883"/>
    </cofactor>
</comment>
<evidence type="ECO:0000313" key="16">
    <source>
        <dbReference type="Proteomes" id="UP000317494"/>
    </source>
</evidence>
<dbReference type="FunFam" id="3.40.50.11860:FF:000001">
    <property type="entry name" value="2-(3-amino-3-carboxypropyl)histidine synthase subunit 2"/>
    <property type="match status" value="1"/>
</dbReference>
<dbReference type="NCBIfam" id="TIGR02251">
    <property type="entry name" value="HIF-SF_euk"/>
    <property type="match status" value="1"/>
</dbReference>
<comment type="function">
    <text evidence="9">Required for the first step of diphthamide biosynthesis, a post-translational modification of histidine which occurs in elongation factor 2. DPH1 and DPH2 transfer a 3-amino-3-carboxypropyl (ACP) group from S-adenosyl-L-methionine (SAM) to a histidine residue, the reaction is assisted by a reduction system comprising DPH3 and a NADH-dependent reductase, predominantly CBR1. Facilitates the reduction of the catalytic iron-sulfur cluster found in the DPH1 subunit.</text>
</comment>
<dbReference type="InterPro" id="IPR004274">
    <property type="entry name" value="FCP1_dom"/>
</dbReference>
<dbReference type="PANTHER" id="PTHR10762:SF2">
    <property type="entry name" value="2-(3-AMINO-3-CARBOXYPROPYL)HISTIDINE SYNTHASE SUBUNIT 2"/>
    <property type="match status" value="1"/>
</dbReference>
<feature type="compositionally biased region" description="Low complexity" evidence="11">
    <location>
        <begin position="701"/>
        <end position="714"/>
    </location>
</feature>
<feature type="region of interest" description="Disordered" evidence="11">
    <location>
        <begin position="653"/>
        <end position="773"/>
    </location>
</feature>
<gene>
    <name evidence="14" type="ORF">SeMB42_g01170</name>
    <name evidence="13" type="ORF">SeMB42_g01171</name>
    <name evidence="15" type="ORF">SeMB42_g01172</name>
</gene>
<feature type="compositionally biased region" description="Basic residues" evidence="11">
    <location>
        <begin position="679"/>
        <end position="688"/>
    </location>
</feature>
<name>A0A507DM33_9FUNG</name>
<dbReference type="Pfam" id="PF03031">
    <property type="entry name" value="NIF"/>
    <property type="match status" value="1"/>
</dbReference>
<dbReference type="GO" id="GO:0016791">
    <property type="term" value="F:phosphatase activity"/>
    <property type="evidence" value="ECO:0007669"/>
    <property type="project" value="InterPro"/>
</dbReference>
<keyword evidence="10" id="KW-0963">Cytoplasm</keyword>
<dbReference type="Gene3D" id="3.40.50.11860">
    <property type="entry name" value="Diphthamide synthesis DPH1/DPH2 domain 3"/>
    <property type="match status" value="1"/>
</dbReference>
<evidence type="ECO:0000256" key="10">
    <source>
        <dbReference type="RuleBase" id="RU364133"/>
    </source>
</evidence>
<dbReference type="SFLD" id="SFLDG01121">
    <property type="entry name" value="Diphthamide_biosynthesis"/>
    <property type="match status" value="1"/>
</dbReference>
<dbReference type="EMBL" id="QEAN01000028">
    <property type="protein sequence ID" value="TPX52768.1"/>
    <property type="molecule type" value="Genomic_DNA"/>
</dbReference>
<protein>
    <recommendedName>
        <fullName evidence="4 10">2-(3-amino-3-carboxypropyl)histidine synthase subunit 2</fullName>
    </recommendedName>
</protein>
<evidence type="ECO:0000256" key="9">
    <source>
        <dbReference type="ARBA" id="ARBA00054092"/>
    </source>
</evidence>
<evidence type="ECO:0000256" key="7">
    <source>
        <dbReference type="ARBA" id="ARBA00023014"/>
    </source>
</evidence>
<feature type="compositionally biased region" description="Low complexity" evidence="11">
    <location>
        <begin position="751"/>
        <end position="767"/>
    </location>
</feature>
<dbReference type="GO" id="GO:0051536">
    <property type="term" value="F:iron-sulfur cluster binding"/>
    <property type="evidence" value="ECO:0007669"/>
    <property type="project" value="UniProtKB-KW"/>
</dbReference>
<dbReference type="FunFam" id="3.40.50.11840:FF:000002">
    <property type="entry name" value="2-(3-amino-3-carboxypropyl)histidine synthase subunit 2"/>
    <property type="match status" value="1"/>
</dbReference>
<comment type="pathway">
    <text evidence="2 10">Protein modification; peptidyl-diphthamide biosynthesis.</text>
</comment>
<dbReference type="AlphaFoldDB" id="A0A507DM33"/>
<keyword evidence="16" id="KW-1185">Reference proteome</keyword>
<evidence type="ECO:0000256" key="4">
    <source>
        <dbReference type="ARBA" id="ARBA00021914"/>
    </source>
</evidence>
<dbReference type="InterPro" id="IPR042265">
    <property type="entry name" value="DPH1/DPH2_3"/>
</dbReference>
<dbReference type="InterPro" id="IPR042263">
    <property type="entry name" value="DPH1/DPH2_1"/>
</dbReference>
<sequence>MSVLNDYGRAVIERAIDTSSSPSVAPSALILRKLYDVDRTIELIREHDYRNIALQFPDELLHISTFIADELRNATGKNVFILADTSYGACCVDDCAAEHALTDYLVHYGRACLSPTRRLPVQYVFGQDPVNVDDVMQNLNQLLEADADRRVLVLYDVVYHHCIASIKQRLDTVKYPNLVLSTVESERITSTGSGCSGRQYVLKENSSINDYTIFYIGPESLTLTNIIVTHPSSTVIAYNPGTQICQVQSPQVSRLLKRRYFMLQKAKDADVFGILVGTLGVASYLPVINSVKALIKSKSKKSYTVAVGKPNPAKLGNFLEIECFVLVACPENSLIDSKEFLRPIVTPFELELALNGQDGEWVGRDMAYVTDLDKMRIKLEASLNICGSSGGSIGCTGMDSGNEDDDPHFSLVTGKYKQVKKYTVSNHSDGIEHVSSGSTVVVRNQDTALTVDAGNSAALDFLHQRTYQGLDARIRQTEVSTVRIEGRSGIARGYAGEGVPRADANDSAFVVCPPQHPRPTQSSQHAFNDSQHVARAELITIPAATVPAGYGYQTSCRLNVPRWSPGSFLRGLWAYLSDISPALSYNHSTVILADVQLYLMYVLYGLYNIQVNPGTTTMPQNQQGQSLPYWKMFLRSVMFLYCSLMNILMPSKTARQKGPRSRLSTASQSSSALAPMARAVRRSARLKHHINDSNAPPPAYSLASNGPLSNLPNSSHDEDTDSSSASDTSSTLARSKANGHSIASSMRGSAPSLSRIRRPIGSPSRLSNGPSSRDHRKIKTLVLDLDETLIHSTSRGSRNHDHMIEVLVDKYVCLYYVYKRPHVDLFLQTVSQWYHLVIFTASMPEYADPVIEHLDRSRTLFSRRFFRAACTNANGVYMKNLSVIEPDLSQVCLLDNSPMSYADHPDNAIPIESWISDPHDEALLDLLPFLDALRFTEDVHFPVRGRGEGRGARG</sequence>
<dbReference type="UniPathway" id="UPA00559"/>
<dbReference type="Pfam" id="PF01866">
    <property type="entry name" value="Diphthamide_syn"/>
    <property type="match status" value="1"/>
</dbReference>
<dbReference type="EMBL" id="QEAN01000028">
    <property type="protein sequence ID" value="TPX52769.1"/>
    <property type="molecule type" value="Genomic_DNA"/>
</dbReference>
<dbReference type="Proteomes" id="UP000317494">
    <property type="component" value="Unassembled WGS sequence"/>
</dbReference>
<feature type="domain" description="FCP1 homology" evidence="12">
    <location>
        <begin position="774"/>
        <end position="933"/>
    </location>
</feature>
<dbReference type="FunFam" id="3.40.50.1000:FF:000093">
    <property type="entry name" value="NLI interacting factor-like phosphatase family protein"/>
    <property type="match status" value="1"/>
</dbReference>
<evidence type="ECO:0000256" key="5">
    <source>
        <dbReference type="ARBA" id="ARBA00022723"/>
    </source>
</evidence>
<dbReference type="InterPro" id="IPR016435">
    <property type="entry name" value="DPH1/DPH2"/>
</dbReference>
<dbReference type="SFLD" id="SFLDS00032">
    <property type="entry name" value="Radical_SAM_3-amino-3-carboxyp"/>
    <property type="match status" value="1"/>
</dbReference>
<dbReference type="SFLD" id="SFLDF00408">
    <property type="entry name" value="Diphthamide_biosynthesis_famil"/>
    <property type="match status" value="1"/>
</dbReference>
<dbReference type="InterPro" id="IPR011948">
    <property type="entry name" value="Dullard_phosphatase"/>
</dbReference>
<dbReference type="NCBIfam" id="TIGR00272">
    <property type="entry name" value="DPH2"/>
    <property type="match status" value="1"/>
</dbReference>
<evidence type="ECO:0000256" key="11">
    <source>
        <dbReference type="SAM" id="MobiDB-lite"/>
    </source>
</evidence>
<evidence type="ECO:0000256" key="6">
    <source>
        <dbReference type="ARBA" id="ARBA00023004"/>
    </source>
</evidence>
<reference evidence="14 16" key="1">
    <citation type="journal article" date="2019" name="Sci. Rep.">
        <title>Comparative genomics of chytrid fungi reveal insights into the obligate biotrophic and pathogenic lifestyle of Synchytrium endobioticum.</title>
        <authorList>
            <person name="van de Vossenberg B.T.L.H."/>
            <person name="Warris S."/>
            <person name="Nguyen H.D.T."/>
            <person name="van Gent-Pelzer M.P.E."/>
            <person name="Joly D.L."/>
            <person name="van de Geest H.C."/>
            <person name="Bonants P.J.M."/>
            <person name="Smith D.S."/>
            <person name="Levesque C.A."/>
            <person name="van der Lee T.A.J."/>
        </authorList>
    </citation>
    <scope>NUCLEOTIDE SEQUENCE [LARGE SCALE GENOMIC DNA]</scope>
    <source>
        <strain evidence="14 16">MB42</strain>
    </source>
</reference>
<evidence type="ECO:0000256" key="8">
    <source>
        <dbReference type="ARBA" id="ARBA00034128"/>
    </source>
</evidence>
<organism evidence="14 16">
    <name type="scientific">Synchytrium endobioticum</name>
    <dbReference type="NCBI Taxonomy" id="286115"/>
    <lineage>
        <taxon>Eukaryota</taxon>
        <taxon>Fungi</taxon>
        <taxon>Fungi incertae sedis</taxon>
        <taxon>Chytridiomycota</taxon>
        <taxon>Chytridiomycota incertae sedis</taxon>
        <taxon>Chytridiomycetes</taxon>
        <taxon>Synchytriales</taxon>
        <taxon>Synchytriaceae</taxon>
        <taxon>Synchytrium</taxon>
    </lineage>
</organism>
<dbReference type="InterPro" id="IPR010014">
    <property type="entry name" value="DHP2"/>
</dbReference>
<comment type="subcellular location">
    <subcellularLocation>
        <location evidence="10">Cytoplasm</location>
    </subcellularLocation>
</comment>
<dbReference type="InterPro" id="IPR023214">
    <property type="entry name" value="HAD_sf"/>
</dbReference>
<dbReference type="PROSITE" id="PS50969">
    <property type="entry name" value="FCP1"/>
    <property type="match status" value="1"/>
</dbReference>
<dbReference type="GO" id="GO:0017183">
    <property type="term" value="P:protein histidyl modification to diphthamide"/>
    <property type="evidence" value="ECO:0007669"/>
    <property type="project" value="UniProtKB-UniPathway"/>
</dbReference>
<evidence type="ECO:0000256" key="3">
    <source>
        <dbReference type="ARBA" id="ARBA00006179"/>
    </source>
</evidence>
<feature type="compositionally biased region" description="Low complexity" evidence="11">
    <location>
        <begin position="661"/>
        <end position="674"/>
    </location>
</feature>
<proteinExistence type="inferred from homology"/>
<evidence type="ECO:0000313" key="14">
    <source>
        <dbReference type="EMBL" id="TPX52769.1"/>
    </source>
</evidence>
<comment type="subunit">
    <text evidence="8">Component of the 2-(3-amino-3-carboxypropyl)histidine synthase complex composed of DPH1, DPH2, DPH3 and a NADH-dependent reductase, predominantly CBR1.</text>
</comment>
<feature type="compositionally biased region" description="Low complexity" evidence="11">
    <location>
        <begin position="722"/>
        <end position="731"/>
    </location>
</feature>
<dbReference type="PANTHER" id="PTHR10762">
    <property type="entry name" value="DIPHTHAMIDE BIOSYNTHESIS PROTEIN"/>
    <property type="match status" value="1"/>
</dbReference>
<dbReference type="VEuPathDB" id="FungiDB:SeMB42_g01171"/>
<dbReference type="SUPFAM" id="SSF56784">
    <property type="entry name" value="HAD-like"/>
    <property type="match status" value="1"/>
</dbReference>
<keyword evidence="5 10" id="KW-0479">Metal-binding</keyword>
<dbReference type="SMART" id="SM00577">
    <property type="entry name" value="CPDc"/>
    <property type="match status" value="1"/>
</dbReference>
<evidence type="ECO:0000256" key="1">
    <source>
        <dbReference type="ARBA" id="ARBA00001966"/>
    </source>
</evidence>
<dbReference type="CDD" id="cd07521">
    <property type="entry name" value="HAD_FCP1-like"/>
    <property type="match status" value="1"/>
</dbReference>
<dbReference type="GO" id="GO:0046872">
    <property type="term" value="F:metal ion binding"/>
    <property type="evidence" value="ECO:0007669"/>
    <property type="project" value="UniProtKB-KW"/>
</dbReference>
<comment type="function">
    <text evidence="10">Required for the first step of diphthamide biosynthesis, a post-translational modification of histidine which occurs in elongation factor 2. DPH1 and DPH2 transfer a 3-amino-3-carboxypropyl (ACP) group from S-adenosyl-L-methionine (SAM) to a histidine residue, the reaction is assisted by a reduction system comprising DPH3 and a NADH-dependent reductase. Facilitates the reduction of the catalytic iron-sulfur cluster found in the DPH1 subunit.</text>
</comment>
<dbReference type="GO" id="GO:0090560">
    <property type="term" value="F:2-(3-amino-3-carboxypropyl)histidine synthase activity"/>
    <property type="evidence" value="ECO:0007669"/>
    <property type="project" value="InterPro"/>
</dbReference>
<keyword evidence="6 10" id="KW-0408">Iron</keyword>
<keyword evidence="7 10" id="KW-0411">Iron-sulfur</keyword>
<accession>A0A507DM33</accession>
<dbReference type="STRING" id="286115.A0A507DM33"/>
<comment type="caution">
    <text evidence="14">The sequence shown here is derived from an EMBL/GenBank/DDBJ whole genome shotgun (WGS) entry which is preliminary data.</text>
</comment>
<evidence type="ECO:0000313" key="13">
    <source>
        <dbReference type="EMBL" id="TPX52768.1"/>
    </source>
</evidence>
<dbReference type="VEuPathDB" id="FungiDB:SeMB42_g01170"/>
<dbReference type="Gene3D" id="3.40.50.11840">
    <property type="entry name" value="Diphthamide synthesis DPH1/DPH2 domain 1"/>
    <property type="match status" value="1"/>
</dbReference>
<dbReference type="Gene3D" id="3.40.50.1000">
    <property type="entry name" value="HAD superfamily/HAD-like"/>
    <property type="match status" value="1"/>
</dbReference>
<dbReference type="GO" id="GO:0005737">
    <property type="term" value="C:cytoplasm"/>
    <property type="evidence" value="ECO:0007669"/>
    <property type="project" value="UniProtKB-SubCell"/>
</dbReference>
<evidence type="ECO:0000313" key="15">
    <source>
        <dbReference type="EMBL" id="TPX52771.1"/>
    </source>
</evidence>
<dbReference type="InterPro" id="IPR036412">
    <property type="entry name" value="HAD-like_sf"/>
</dbReference>
<dbReference type="EMBL" id="QEAN01000028">
    <property type="protein sequence ID" value="TPX52771.1"/>
    <property type="molecule type" value="Genomic_DNA"/>
</dbReference>
<comment type="similarity">
    <text evidence="3 10">Belongs to the DPH1/DPH2 family. DPH2 subfamily.</text>
</comment>
<evidence type="ECO:0000256" key="2">
    <source>
        <dbReference type="ARBA" id="ARBA00005156"/>
    </source>
</evidence>
<evidence type="ECO:0000259" key="12">
    <source>
        <dbReference type="PROSITE" id="PS50969"/>
    </source>
</evidence>
<dbReference type="VEuPathDB" id="FungiDB:SeMB42_g01172"/>
<dbReference type="NCBIfam" id="TIGR00322">
    <property type="entry name" value="diphth2_R"/>
    <property type="match status" value="1"/>
</dbReference>